<comment type="caution">
    <text evidence="1">The sequence shown here is derived from an EMBL/GenBank/DDBJ whole genome shotgun (WGS) entry which is preliminary data.</text>
</comment>
<evidence type="ECO:0000313" key="1">
    <source>
        <dbReference type="EMBL" id="KAI5665317.1"/>
    </source>
</evidence>
<name>A0ACC0AXX9_CATRO</name>
<proteinExistence type="predicted"/>
<evidence type="ECO:0000313" key="2">
    <source>
        <dbReference type="Proteomes" id="UP001060085"/>
    </source>
</evidence>
<gene>
    <name evidence="1" type="ORF">M9H77_24640</name>
</gene>
<protein>
    <submittedName>
        <fullName evidence="1">Uncharacterized protein</fullName>
    </submittedName>
</protein>
<organism evidence="1 2">
    <name type="scientific">Catharanthus roseus</name>
    <name type="common">Madagascar periwinkle</name>
    <name type="synonym">Vinca rosea</name>
    <dbReference type="NCBI Taxonomy" id="4058"/>
    <lineage>
        <taxon>Eukaryota</taxon>
        <taxon>Viridiplantae</taxon>
        <taxon>Streptophyta</taxon>
        <taxon>Embryophyta</taxon>
        <taxon>Tracheophyta</taxon>
        <taxon>Spermatophyta</taxon>
        <taxon>Magnoliopsida</taxon>
        <taxon>eudicotyledons</taxon>
        <taxon>Gunneridae</taxon>
        <taxon>Pentapetalae</taxon>
        <taxon>asterids</taxon>
        <taxon>lamiids</taxon>
        <taxon>Gentianales</taxon>
        <taxon>Apocynaceae</taxon>
        <taxon>Rauvolfioideae</taxon>
        <taxon>Vinceae</taxon>
        <taxon>Catharanthinae</taxon>
        <taxon>Catharanthus</taxon>
    </lineage>
</organism>
<dbReference type="EMBL" id="CM044705">
    <property type="protein sequence ID" value="KAI5665317.1"/>
    <property type="molecule type" value="Genomic_DNA"/>
</dbReference>
<accession>A0ACC0AXX9</accession>
<sequence length="257" mass="29380">MEDNNFCISLTGAMDHLWFHRIILFSEPYYLQKPPLLLAAAASKPLSYSPAQSQLSLEEENPVLEVDETNAPTNFQDEQFDEEQIEKETSDETEIRERPTRLNLIPNKTRSHSSSPSTKKRSKNLGNAGGLAAMRLQKTMSCKSLCELELEEVKGFMDLGFRFNKDQLSKRMMSVIPGLQRLELLKTEEIVNDETEEEEEEGKGVIIRPYLSEAWLIKRPDSPLLNLRIPRVSTAADMKKHLKYWARTVASAIHQES</sequence>
<dbReference type="Proteomes" id="UP001060085">
    <property type="component" value="Linkage Group LG05"/>
</dbReference>
<keyword evidence="2" id="KW-1185">Reference proteome</keyword>
<reference evidence="2" key="1">
    <citation type="journal article" date="2023" name="Nat. Plants">
        <title>Single-cell RNA sequencing provides a high-resolution roadmap for understanding the multicellular compartmentation of specialized metabolism.</title>
        <authorList>
            <person name="Sun S."/>
            <person name="Shen X."/>
            <person name="Li Y."/>
            <person name="Li Y."/>
            <person name="Wang S."/>
            <person name="Li R."/>
            <person name="Zhang H."/>
            <person name="Shen G."/>
            <person name="Guo B."/>
            <person name="Wei J."/>
            <person name="Xu J."/>
            <person name="St-Pierre B."/>
            <person name="Chen S."/>
            <person name="Sun C."/>
        </authorList>
    </citation>
    <scope>NUCLEOTIDE SEQUENCE [LARGE SCALE GENOMIC DNA]</scope>
</reference>